<protein>
    <submittedName>
        <fullName evidence="2">Uncharacterized protein</fullName>
    </submittedName>
</protein>
<keyword evidence="3" id="KW-1185">Reference proteome</keyword>
<gene>
    <name evidence="2" type="ORF">Ciccas_006964</name>
</gene>
<feature type="region of interest" description="Disordered" evidence="1">
    <location>
        <begin position="1"/>
        <end position="42"/>
    </location>
</feature>
<organism evidence="2 3">
    <name type="scientific">Cichlidogyrus casuarinus</name>
    <dbReference type="NCBI Taxonomy" id="1844966"/>
    <lineage>
        <taxon>Eukaryota</taxon>
        <taxon>Metazoa</taxon>
        <taxon>Spiralia</taxon>
        <taxon>Lophotrochozoa</taxon>
        <taxon>Platyhelminthes</taxon>
        <taxon>Monogenea</taxon>
        <taxon>Monopisthocotylea</taxon>
        <taxon>Dactylogyridea</taxon>
        <taxon>Ancyrocephalidae</taxon>
        <taxon>Cichlidogyrus</taxon>
    </lineage>
</organism>
<evidence type="ECO:0000313" key="2">
    <source>
        <dbReference type="EMBL" id="KAL3314420.1"/>
    </source>
</evidence>
<name>A0ABD2Q498_9PLAT</name>
<dbReference type="EMBL" id="JBJKFK010001007">
    <property type="protein sequence ID" value="KAL3314420.1"/>
    <property type="molecule type" value="Genomic_DNA"/>
</dbReference>
<reference evidence="2 3" key="1">
    <citation type="submission" date="2024-11" db="EMBL/GenBank/DDBJ databases">
        <title>Adaptive evolution of stress response genes in parasites aligns with host niche diversity.</title>
        <authorList>
            <person name="Hahn C."/>
            <person name="Resl P."/>
        </authorList>
    </citation>
    <scope>NUCLEOTIDE SEQUENCE [LARGE SCALE GENOMIC DNA]</scope>
    <source>
        <strain evidence="2">EGGRZ-B1_66</strain>
        <tissue evidence="2">Body</tissue>
    </source>
</reference>
<proteinExistence type="predicted"/>
<dbReference type="Proteomes" id="UP001626550">
    <property type="component" value="Unassembled WGS sequence"/>
</dbReference>
<comment type="caution">
    <text evidence="2">The sequence shown here is derived from an EMBL/GenBank/DDBJ whole genome shotgun (WGS) entry which is preliminary data.</text>
</comment>
<accession>A0ABD2Q498</accession>
<evidence type="ECO:0000256" key="1">
    <source>
        <dbReference type="SAM" id="MobiDB-lite"/>
    </source>
</evidence>
<sequence>PLPAKRPALPRECNGNIPESKKSDASSEIASSVSPNPVGYQTSATPLGVIQGQVAWVPPSLGKLPSPASGFVPHMSLDLNLLTAMNMVPSDPIYRTHCTSPQQNFQILRLTGLH</sequence>
<feature type="non-terminal residue" evidence="2">
    <location>
        <position position="1"/>
    </location>
</feature>
<dbReference type="AlphaFoldDB" id="A0ABD2Q498"/>
<evidence type="ECO:0000313" key="3">
    <source>
        <dbReference type="Proteomes" id="UP001626550"/>
    </source>
</evidence>